<reference evidence="2" key="2">
    <citation type="submission" date="2016-05" db="EMBL/GenBank/DDBJ databases">
        <title>Comparative analysis highlights variable genome content of wheat rusts and divergence of the mating loci.</title>
        <authorList>
            <person name="Cuomo C.A."/>
            <person name="Bakkeren G."/>
            <person name="Szabo L."/>
            <person name="Khalil H."/>
            <person name="Joly D."/>
            <person name="Goldberg J."/>
            <person name="Young S."/>
            <person name="Zeng Q."/>
            <person name="Fellers J."/>
        </authorList>
    </citation>
    <scope>NUCLEOTIDE SEQUENCE [LARGE SCALE GENOMIC DNA]</scope>
    <source>
        <strain evidence="2">1-1 BBBD Race 1</strain>
    </source>
</reference>
<feature type="region of interest" description="Disordered" evidence="1">
    <location>
        <begin position="1"/>
        <end position="57"/>
    </location>
</feature>
<gene>
    <name evidence="2" type="ORF">PTTG_29545</name>
</gene>
<evidence type="ECO:0000313" key="4">
    <source>
        <dbReference type="Proteomes" id="UP000005240"/>
    </source>
</evidence>
<keyword evidence="4" id="KW-1185">Reference proteome</keyword>
<accession>A0A180G3C9</accession>
<reference evidence="3" key="4">
    <citation type="submission" date="2025-05" db="UniProtKB">
        <authorList>
            <consortium name="EnsemblFungi"/>
        </authorList>
    </citation>
    <scope>IDENTIFICATION</scope>
    <source>
        <strain evidence="3">isolate 1-1 / race 1 (BBBD)</strain>
    </source>
</reference>
<dbReference type="EMBL" id="ADAS02000556">
    <property type="protein sequence ID" value="OAV87157.1"/>
    <property type="molecule type" value="Genomic_DNA"/>
</dbReference>
<proteinExistence type="predicted"/>
<evidence type="ECO:0000313" key="3">
    <source>
        <dbReference type="EnsemblFungi" id="PTTG_29545-t43_1-p1"/>
    </source>
</evidence>
<evidence type="ECO:0000256" key="1">
    <source>
        <dbReference type="SAM" id="MobiDB-lite"/>
    </source>
</evidence>
<feature type="compositionally biased region" description="Polar residues" evidence="1">
    <location>
        <begin position="43"/>
        <end position="52"/>
    </location>
</feature>
<dbReference type="VEuPathDB" id="FungiDB:PTTG_29545"/>
<feature type="compositionally biased region" description="Basic residues" evidence="1">
    <location>
        <begin position="271"/>
        <end position="280"/>
    </location>
</feature>
<protein>
    <submittedName>
        <fullName evidence="2 3">Uncharacterized protein</fullName>
    </submittedName>
</protein>
<organism evidence="2">
    <name type="scientific">Puccinia triticina (isolate 1-1 / race 1 (BBBD))</name>
    <name type="common">Brown leaf rust fungus</name>
    <dbReference type="NCBI Taxonomy" id="630390"/>
    <lineage>
        <taxon>Eukaryota</taxon>
        <taxon>Fungi</taxon>
        <taxon>Dikarya</taxon>
        <taxon>Basidiomycota</taxon>
        <taxon>Pucciniomycotina</taxon>
        <taxon>Pucciniomycetes</taxon>
        <taxon>Pucciniales</taxon>
        <taxon>Pucciniaceae</taxon>
        <taxon>Puccinia</taxon>
    </lineage>
</organism>
<reference evidence="2" key="1">
    <citation type="submission" date="2009-11" db="EMBL/GenBank/DDBJ databases">
        <authorList>
            <consortium name="The Broad Institute Genome Sequencing Platform"/>
            <person name="Ward D."/>
            <person name="Feldgarden M."/>
            <person name="Earl A."/>
            <person name="Young S.K."/>
            <person name="Zeng Q."/>
            <person name="Koehrsen M."/>
            <person name="Alvarado L."/>
            <person name="Berlin A."/>
            <person name="Bochicchio J."/>
            <person name="Borenstein D."/>
            <person name="Chapman S.B."/>
            <person name="Chen Z."/>
            <person name="Engels R."/>
            <person name="Freedman E."/>
            <person name="Gellesch M."/>
            <person name="Goldberg J."/>
            <person name="Griggs A."/>
            <person name="Gujja S."/>
            <person name="Heilman E."/>
            <person name="Heiman D."/>
            <person name="Hepburn T."/>
            <person name="Howarth C."/>
            <person name="Jen D."/>
            <person name="Larson L."/>
            <person name="Lewis B."/>
            <person name="Mehta T."/>
            <person name="Park D."/>
            <person name="Pearson M."/>
            <person name="Roberts A."/>
            <person name="Saif S."/>
            <person name="Shea T."/>
            <person name="Shenoy N."/>
            <person name="Sisk P."/>
            <person name="Stolte C."/>
            <person name="Sykes S."/>
            <person name="Thomson T."/>
            <person name="Walk T."/>
            <person name="White J."/>
            <person name="Yandava C."/>
            <person name="Izard J."/>
            <person name="Baranova O.V."/>
            <person name="Blanton J.M."/>
            <person name="Tanner A.C."/>
            <person name="Dewhirst F.E."/>
            <person name="Haas B."/>
            <person name="Nusbaum C."/>
            <person name="Birren B."/>
        </authorList>
    </citation>
    <scope>NUCLEOTIDE SEQUENCE [LARGE SCALE GENOMIC DNA]</scope>
    <source>
        <strain evidence="2">1-1 BBBD Race 1</strain>
    </source>
</reference>
<sequence>MPVPQPVEREQMIPARTHPSPQPTNPEGLRPGAPPDLSLVPPAQNQAPQDSSGPMERIPEDQEILNLVNLLSKQYELFFRAWEAQNTRAQRHLLSQAATTQEMMKDIVGREESIHLSQDWIPREDLNALERTLYQQPLDAKRRAPPITTVQTNTSLTLAPHPGHQPLGATPTPEPPGLQHQAQETSYQGPTPLYAPQAPMPPPYDHQAHQMPLPPPPQQQQMARLPPASTQLNGTQAPHHHPYQRPNAPYHQPQPHYQQWGGQRGNYQHQSHFHGSRRSGRNWNLPMANTHRIINVGEFLMRLTRSTERGCGRGRGRGRGVHQ</sequence>
<feature type="compositionally biased region" description="Polar residues" evidence="1">
    <location>
        <begin position="180"/>
        <end position="189"/>
    </location>
</feature>
<feature type="region of interest" description="Disordered" evidence="1">
    <location>
        <begin position="155"/>
        <end position="284"/>
    </location>
</feature>
<feature type="compositionally biased region" description="Low complexity" evidence="1">
    <location>
        <begin position="249"/>
        <end position="259"/>
    </location>
</feature>
<reference evidence="3 4" key="3">
    <citation type="journal article" date="2017" name="G3 (Bethesda)">
        <title>Comparative analysis highlights variable genome content of wheat rusts and divergence of the mating loci.</title>
        <authorList>
            <person name="Cuomo C.A."/>
            <person name="Bakkeren G."/>
            <person name="Khalil H.B."/>
            <person name="Panwar V."/>
            <person name="Joly D."/>
            <person name="Linning R."/>
            <person name="Sakthikumar S."/>
            <person name="Song X."/>
            <person name="Adiconis X."/>
            <person name="Fan L."/>
            <person name="Goldberg J.M."/>
            <person name="Levin J.Z."/>
            <person name="Young S."/>
            <person name="Zeng Q."/>
            <person name="Anikster Y."/>
            <person name="Bruce M."/>
            <person name="Wang M."/>
            <person name="Yin C."/>
            <person name="McCallum B."/>
            <person name="Szabo L.J."/>
            <person name="Hulbert S."/>
            <person name="Chen X."/>
            <person name="Fellers J.P."/>
        </authorList>
    </citation>
    <scope>NUCLEOTIDE SEQUENCE</scope>
    <source>
        <strain evidence="3">isolate 1-1 / race 1 (BBBD)</strain>
        <strain evidence="4">Isolate 1-1 / race 1 (BBBD)</strain>
    </source>
</reference>
<dbReference type="Proteomes" id="UP000005240">
    <property type="component" value="Unassembled WGS sequence"/>
</dbReference>
<dbReference type="AlphaFoldDB" id="A0A180G3C9"/>
<dbReference type="EnsemblFungi" id="PTTG_29545-t43_1">
    <property type="protein sequence ID" value="PTTG_29545-t43_1-p1"/>
    <property type="gene ID" value="PTTG_29545"/>
</dbReference>
<name>A0A180G3C9_PUCT1</name>
<evidence type="ECO:0000313" key="2">
    <source>
        <dbReference type="EMBL" id="OAV87157.1"/>
    </source>
</evidence>